<protein>
    <recommendedName>
        <fullName evidence="5">Ring finger domain-containing protein</fullName>
    </recommendedName>
</protein>
<dbReference type="AlphaFoldDB" id="A0A084G4R0"/>
<evidence type="ECO:0000313" key="3">
    <source>
        <dbReference type="EMBL" id="KEZ42322.1"/>
    </source>
</evidence>
<gene>
    <name evidence="3" type="ORF">SAPIO_CDS5485</name>
</gene>
<accession>A0A084G4R0</accession>
<keyword evidence="2" id="KW-0472">Membrane</keyword>
<feature type="region of interest" description="Disordered" evidence="1">
    <location>
        <begin position="324"/>
        <end position="445"/>
    </location>
</feature>
<sequence>MPIPRETTSPSRFAPRNGTRSRWRLVDGSFDIILWLTLSLTVSYLSQLAFESQQSANLTTLTTTNAETLNGVIQGLLYVPTIDSSNSCSEDQYDPAIGLPRNVTRRSNLPPTNYKLVAIAPWFSKECTQAYLKAARYDPVRAFIFYKPNNSTKKPQDVDEPIWDLDDGGAWMQQNKFPIFAIPGREGNKLVDQLSQYSGSLQQVPFGEEIIDAFGPNPRDYVRIWTELTMKDTKSMPALWTFFVIVIGALLLIIVCVSVFMHFLQRQRRKSLALRVKQGEVDLEAMGIARVMLAVSSVPAITVDVEIDSAEGKSKHKLFSKRTFSDLVTPNHHSSDPSTKSTKPPKEAPVEPQTPVQPMEGTETQTPNARGAETGSPDDPDAIAQSPQNQEGTATESEDTVAALPPITRHKKSRRNKPRELKLAPIKGPPLSDHQPEGRKSPSDLARARMKHLARPLDDEDDRPLYSLFLYREESHN</sequence>
<dbReference type="GeneID" id="27724557"/>
<dbReference type="Proteomes" id="UP000028545">
    <property type="component" value="Unassembled WGS sequence"/>
</dbReference>
<keyword evidence="2" id="KW-1133">Transmembrane helix</keyword>
<dbReference type="EMBL" id="JOWA01000099">
    <property type="protein sequence ID" value="KEZ42322.1"/>
    <property type="molecule type" value="Genomic_DNA"/>
</dbReference>
<evidence type="ECO:0000256" key="2">
    <source>
        <dbReference type="SAM" id="Phobius"/>
    </source>
</evidence>
<keyword evidence="4" id="KW-1185">Reference proteome</keyword>
<name>A0A084G4R0_PSEDA</name>
<feature type="compositionally biased region" description="Basic residues" evidence="1">
    <location>
        <begin position="408"/>
        <end position="417"/>
    </location>
</feature>
<feature type="compositionally biased region" description="Polar residues" evidence="1">
    <location>
        <begin position="385"/>
        <end position="395"/>
    </location>
</feature>
<dbReference type="VEuPathDB" id="FungiDB:SAPIO_CDS5485"/>
<evidence type="ECO:0000313" key="4">
    <source>
        <dbReference type="Proteomes" id="UP000028545"/>
    </source>
</evidence>
<keyword evidence="2" id="KW-0812">Transmembrane</keyword>
<dbReference type="RefSeq" id="XP_016642121.1">
    <property type="nucleotide sequence ID" value="XM_016787806.1"/>
</dbReference>
<dbReference type="OrthoDB" id="21204at2759"/>
<evidence type="ECO:0000256" key="1">
    <source>
        <dbReference type="SAM" id="MobiDB-lite"/>
    </source>
</evidence>
<proteinExistence type="predicted"/>
<evidence type="ECO:0008006" key="5">
    <source>
        <dbReference type="Google" id="ProtNLM"/>
    </source>
</evidence>
<reference evidence="3 4" key="1">
    <citation type="journal article" date="2014" name="Genome Announc.">
        <title>Draft genome sequence of the pathogenic fungus Scedosporium apiospermum.</title>
        <authorList>
            <person name="Vandeputte P."/>
            <person name="Ghamrawi S."/>
            <person name="Rechenmann M."/>
            <person name="Iltis A."/>
            <person name="Giraud S."/>
            <person name="Fleury M."/>
            <person name="Thornton C."/>
            <person name="Delhaes L."/>
            <person name="Meyer W."/>
            <person name="Papon N."/>
            <person name="Bouchara J.P."/>
        </authorList>
    </citation>
    <scope>NUCLEOTIDE SEQUENCE [LARGE SCALE GENOMIC DNA]</scope>
    <source>
        <strain evidence="3 4">IHEM 14462</strain>
    </source>
</reference>
<comment type="caution">
    <text evidence="3">The sequence shown here is derived from an EMBL/GenBank/DDBJ whole genome shotgun (WGS) entry which is preliminary data.</text>
</comment>
<feature type="transmembrane region" description="Helical" evidence="2">
    <location>
        <begin position="239"/>
        <end position="264"/>
    </location>
</feature>
<dbReference type="HOGENOM" id="CLU_572599_0_0_1"/>
<dbReference type="KEGG" id="sapo:SAPIO_CDS5485"/>
<organism evidence="3 4">
    <name type="scientific">Pseudallescheria apiosperma</name>
    <name type="common">Scedosporium apiospermum</name>
    <dbReference type="NCBI Taxonomy" id="563466"/>
    <lineage>
        <taxon>Eukaryota</taxon>
        <taxon>Fungi</taxon>
        <taxon>Dikarya</taxon>
        <taxon>Ascomycota</taxon>
        <taxon>Pezizomycotina</taxon>
        <taxon>Sordariomycetes</taxon>
        <taxon>Hypocreomycetidae</taxon>
        <taxon>Microascales</taxon>
        <taxon>Microascaceae</taxon>
        <taxon>Scedosporium</taxon>
    </lineage>
</organism>